<dbReference type="Gene3D" id="3.40.50.1110">
    <property type="entry name" value="SGNH hydrolase"/>
    <property type="match status" value="1"/>
</dbReference>
<dbReference type="InterPro" id="IPR050592">
    <property type="entry name" value="GDSL_lipolytic_enzyme"/>
</dbReference>
<organism evidence="3">
    <name type="scientific">Sedum alfredii</name>
    <dbReference type="NCBI Taxonomy" id="439688"/>
    <lineage>
        <taxon>Eukaryota</taxon>
        <taxon>Viridiplantae</taxon>
        <taxon>Streptophyta</taxon>
        <taxon>Embryophyta</taxon>
        <taxon>Tracheophyta</taxon>
        <taxon>Spermatophyta</taxon>
        <taxon>Magnoliopsida</taxon>
        <taxon>eudicotyledons</taxon>
        <taxon>Gunneridae</taxon>
        <taxon>Pentapetalae</taxon>
        <taxon>Saxifragales</taxon>
        <taxon>Crassulaceae</taxon>
        <taxon>Sedum</taxon>
    </lineage>
</organism>
<proteinExistence type="evidence at transcript level"/>
<evidence type="ECO:0000313" key="3">
    <source>
        <dbReference type="EMBL" id="QGP73757.1"/>
    </source>
</evidence>
<dbReference type="InterPro" id="IPR036514">
    <property type="entry name" value="SGNH_hydro_sf"/>
</dbReference>
<comment type="similarity">
    <text evidence="1">Belongs to the 'GDSL' lipolytic enzyme family.</text>
</comment>
<dbReference type="InterPro" id="IPR001087">
    <property type="entry name" value="GDSL"/>
</dbReference>
<dbReference type="AlphaFoldDB" id="A0A650AVF5"/>
<gene>
    <name evidence="3" type="primary">GELP</name>
</gene>
<protein>
    <submittedName>
        <fullName evidence="3">GDSL esterase/lipase</fullName>
    </submittedName>
</protein>
<dbReference type="PANTHER" id="PTHR45642">
    <property type="entry name" value="GDSL ESTERASE/LIPASE EXL3"/>
    <property type="match status" value="1"/>
</dbReference>
<dbReference type="GO" id="GO:0016788">
    <property type="term" value="F:hydrolase activity, acting on ester bonds"/>
    <property type="evidence" value="ECO:0007669"/>
    <property type="project" value="InterPro"/>
</dbReference>
<keyword evidence="2" id="KW-0732">Signal</keyword>
<dbReference type="EMBL" id="MK044858">
    <property type="protein sequence ID" value="QGP73757.1"/>
    <property type="molecule type" value="mRNA"/>
</dbReference>
<name>A0A650AVF5_9MAGN</name>
<sequence>MSPITLLMIVFISISMLISLTKVEALTKRNPSVPAVFVFGDSTVDPGNNNFIGTTFRSDFPPYGQDLPDHMPTGRFSDGRLVTDFVASYAGVKDFIPPYLNPELSLDELMTGVSFASAGSGFDPLTPQISSTLSLPEQLEYFREYKTRMTQKIGKKKTDELISKSVYVLSAGTNDFVVNYITLPLRRQSYSVSQFENFILQYLRQFIKALMIEGARKMAIGGLPPIGCLPIVITLYSKSNPLQRGCIDSYSAIARSYNKLLTKELTNMATQVSNHGIKLVYADIYNPVITMIQQHDRFGFEKVTSGCCGTGYLEASFLCNYKSWVCNNASKYVFFDSIHPTERTYYNVFMSLRPIIDYILKD</sequence>
<accession>A0A650AVF5</accession>
<dbReference type="CDD" id="cd01837">
    <property type="entry name" value="SGNH_plant_lipase_like"/>
    <property type="match status" value="1"/>
</dbReference>
<evidence type="ECO:0000256" key="1">
    <source>
        <dbReference type="ARBA" id="ARBA00008668"/>
    </source>
</evidence>
<feature type="chain" id="PRO_5025008908" evidence="2">
    <location>
        <begin position="26"/>
        <end position="362"/>
    </location>
</feature>
<evidence type="ECO:0000256" key="2">
    <source>
        <dbReference type="SAM" id="SignalP"/>
    </source>
</evidence>
<dbReference type="PANTHER" id="PTHR45642:SF3">
    <property type="entry name" value="OS09G0540400 PROTEIN"/>
    <property type="match status" value="1"/>
</dbReference>
<dbReference type="InterPro" id="IPR035669">
    <property type="entry name" value="SGNH_plant_lipase-like"/>
</dbReference>
<reference evidence="3" key="1">
    <citation type="journal article" date="2019" name="Environ. Sci. Technol.">
        <title>cDNA Library for Mining Functional Genes in Sedum alfredii Hance Related to Cadmium Tolerance and Characterization of the Roles of a Novel SaCTP2 Gene in Enhancing Cadmium Hyperaccumulation.</title>
        <authorList>
            <person name="Liu M."/>
            <person name="He X."/>
            <person name="Feng T."/>
            <person name="Zhuo R."/>
            <person name="Qiu W."/>
            <person name="Han X."/>
            <person name="Qiao G."/>
            <person name="Zhang D."/>
        </authorList>
    </citation>
    <scope>NUCLEOTIDE SEQUENCE</scope>
</reference>
<dbReference type="Pfam" id="PF00657">
    <property type="entry name" value="Lipase_GDSL"/>
    <property type="match status" value="1"/>
</dbReference>
<feature type="signal peptide" evidence="2">
    <location>
        <begin position="1"/>
        <end position="25"/>
    </location>
</feature>